<gene>
    <name evidence="1" type="ORF">B0H17DRAFT_1148392</name>
</gene>
<evidence type="ECO:0000313" key="1">
    <source>
        <dbReference type="EMBL" id="KAJ7645738.1"/>
    </source>
</evidence>
<organism evidence="1 2">
    <name type="scientific">Mycena rosella</name>
    <name type="common">Pink bonnet</name>
    <name type="synonym">Agaricus rosellus</name>
    <dbReference type="NCBI Taxonomy" id="1033263"/>
    <lineage>
        <taxon>Eukaryota</taxon>
        <taxon>Fungi</taxon>
        <taxon>Dikarya</taxon>
        <taxon>Basidiomycota</taxon>
        <taxon>Agaricomycotina</taxon>
        <taxon>Agaricomycetes</taxon>
        <taxon>Agaricomycetidae</taxon>
        <taxon>Agaricales</taxon>
        <taxon>Marasmiineae</taxon>
        <taxon>Mycenaceae</taxon>
        <taxon>Mycena</taxon>
    </lineage>
</organism>
<reference evidence="1" key="1">
    <citation type="submission" date="2023-03" db="EMBL/GenBank/DDBJ databases">
        <title>Massive genome expansion in bonnet fungi (Mycena s.s.) driven by repeated elements and novel gene families across ecological guilds.</title>
        <authorList>
            <consortium name="Lawrence Berkeley National Laboratory"/>
            <person name="Harder C.B."/>
            <person name="Miyauchi S."/>
            <person name="Viragh M."/>
            <person name="Kuo A."/>
            <person name="Thoen E."/>
            <person name="Andreopoulos B."/>
            <person name="Lu D."/>
            <person name="Skrede I."/>
            <person name="Drula E."/>
            <person name="Henrissat B."/>
            <person name="Morin E."/>
            <person name="Kohler A."/>
            <person name="Barry K."/>
            <person name="LaButti K."/>
            <person name="Morin E."/>
            <person name="Salamov A."/>
            <person name="Lipzen A."/>
            <person name="Mereny Z."/>
            <person name="Hegedus B."/>
            <person name="Baldrian P."/>
            <person name="Stursova M."/>
            <person name="Weitz H."/>
            <person name="Taylor A."/>
            <person name="Grigoriev I.V."/>
            <person name="Nagy L.G."/>
            <person name="Martin F."/>
            <person name="Kauserud H."/>
        </authorList>
    </citation>
    <scope>NUCLEOTIDE SEQUENCE</scope>
    <source>
        <strain evidence="1">CBHHK067</strain>
    </source>
</reference>
<comment type="caution">
    <text evidence="1">The sequence shown here is derived from an EMBL/GenBank/DDBJ whole genome shotgun (WGS) entry which is preliminary data.</text>
</comment>
<name>A0AAD7FY58_MYCRO</name>
<proteinExistence type="predicted"/>
<evidence type="ECO:0000313" key="2">
    <source>
        <dbReference type="Proteomes" id="UP001221757"/>
    </source>
</evidence>
<sequence>MTAAGSDPALSCTRVTASTLTGGGGGEMDATGYAQCGGLVKGGEGLGAIATPHLGARFADLRTLNDLQNGINATEVKQGAVDRMRFILGGVSGRRITTECRERFARGEVVMGRERVTV</sequence>
<protein>
    <submittedName>
        <fullName evidence="1">Uncharacterized protein</fullName>
    </submittedName>
</protein>
<dbReference type="Proteomes" id="UP001221757">
    <property type="component" value="Unassembled WGS sequence"/>
</dbReference>
<keyword evidence="2" id="KW-1185">Reference proteome</keyword>
<dbReference type="AlphaFoldDB" id="A0AAD7FY58"/>
<dbReference type="EMBL" id="JARKIE010000396">
    <property type="protein sequence ID" value="KAJ7645738.1"/>
    <property type="molecule type" value="Genomic_DNA"/>
</dbReference>
<accession>A0AAD7FY58</accession>